<evidence type="ECO:0000313" key="9">
    <source>
        <dbReference type="EMBL" id="SDK66864.1"/>
    </source>
</evidence>
<name>A0A1G9DSQ4_9BACT</name>
<keyword evidence="2" id="KW-0808">Transferase</keyword>
<dbReference type="GO" id="GO:0005524">
    <property type="term" value="F:ATP binding"/>
    <property type="evidence" value="ECO:0007669"/>
    <property type="project" value="UniProtKB-KW"/>
</dbReference>
<dbReference type="RefSeq" id="WP_089681256.1">
    <property type="nucleotide sequence ID" value="NZ_FNFO01000003.1"/>
</dbReference>
<accession>A0A1G9DSQ4</accession>
<dbReference type="InterPro" id="IPR030616">
    <property type="entry name" value="Aur-like"/>
</dbReference>
<dbReference type="Gene3D" id="1.10.510.10">
    <property type="entry name" value="Transferase(Phosphotransferase) domain 1"/>
    <property type="match status" value="1"/>
</dbReference>
<gene>
    <name evidence="9" type="ORF">SAMN05421823_103235</name>
</gene>
<dbReference type="InterPro" id="IPR011009">
    <property type="entry name" value="Kinase-like_dom_sf"/>
</dbReference>
<dbReference type="CDD" id="cd14014">
    <property type="entry name" value="STKc_PknB_like"/>
    <property type="match status" value="1"/>
</dbReference>
<protein>
    <submittedName>
        <fullName evidence="9">Serine/threonine protein kinase</fullName>
    </submittedName>
</protein>
<evidence type="ECO:0000256" key="5">
    <source>
        <dbReference type="ARBA" id="ARBA00022840"/>
    </source>
</evidence>
<evidence type="ECO:0000259" key="8">
    <source>
        <dbReference type="PROSITE" id="PS50011"/>
    </source>
</evidence>
<evidence type="ECO:0000256" key="2">
    <source>
        <dbReference type="ARBA" id="ARBA00022679"/>
    </source>
</evidence>
<dbReference type="Gene3D" id="3.30.200.20">
    <property type="entry name" value="Phosphorylase Kinase, domain 1"/>
    <property type="match status" value="1"/>
</dbReference>
<dbReference type="STRING" id="1075417.SAMN05421823_103235"/>
<feature type="region of interest" description="Disordered" evidence="6">
    <location>
        <begin position="269"/>
        <end position="293"/>
    </location>
</feature>
<dbReference type="InterPro" id="IPR000719">
    <property type="entry name" value="Prot_kinase_dom"/>
</dbReference>
<sequence length="590" mass="68006">MIAPGEQLVNYRIDAHVGDTPLGGLYEAEHVRSERKVLIRHLDTHLIPKPALWQAFKNDLMQHVRLQHPNLVALLDHLEDERGIFLVTEQVKGVPLETYLQQQGPLSEAQIRRLFLQLLDALSHAHYHEVVHGDLRPAHLWITPQGNLRLSNLGLTPLLNELLPDLSDTEAHFETIVYMSPERVTGEPITPASDIYAAGVLLYRLVAGHAPYQYGQQSEYEVFRRIVNEPLPPLPDGANLLFAKAIEHATQKSPTARFQSAAQFRQALSPQQAPAAAPPRPATPPPAEAITDTPVQLPRERVISQGILLVSLLGLVLIGSLFFVMRSYTPDLRMEAGDQVGRLFEGLNQHDPKILRTVFAPELERYYQFDNYPLDKVINNYQNYWKSLAYDRYQIREEQVRLTQQNDGSFDANVPVLYERAYPREVRLFNYDSARYEQVTFPDEEAKNITFRIRLNSDFKIIYFREQSNDNLAQHAEALLARTWKLARYSENGLQGREMGMIRRLTVQLQRLIRRNQLELSPEGNFTGTYLFGEDEAGTWQYEPRSREVHFKTADQDFTFQLVAISQDRMVLKHKEKQKEEFFVYRFVSD</sequence>
<keyword evidence="7" id="KW-0472">Membrane</keyword>
<organism evidence="9 10">
    <name type="scientific">Catalinimonas alkaloidigena</name>
    <dbReference type="NCBI Taxonomy" id="1075417"/>
    <lineage>
        <taxon>Bacteria</taxon>
        <taxon>Pseudomonadati</taxon>
        <taxon>Bacteroidota</taxon>
        <taxon>Cytophagia</taxon>
        <taxon>Cytophagales</taxon>
        <taxon>Catalimonadaceae</taxon>
        <taxon>Catalinimonas</taxon>
    </lineage>
</organism>
<keyword evidence="5" id="KW-0067">ATP-binding</keyword>
<dbReference type="EMBL" id="FNFO01000003">
    <property type="protein sequence ID" value="SDK66864.1"/>
    <property type="molecule type" value="Genomic_DNA"/>
</dbReference>
<keyword evidence="1 9" id="KW-0723">Serine/threonine-protein kinase</keyword>
<evidence type="ECO:0000256" key="4">
    <source>
        <dbReference type="ARBA" id="ARBA00022777"/>
    </source>
</evidence>
<reference evidence="9 10" key="1">
    <citation type="submission" date="2016-10" db="EMBL/GenBank/DDBJ databases">
        <authorList>
            <person name="de Groot N.N."/>
        </authorList>
    </citation>
    <scope>NUCLEOTIDE SEQUENCE [LARGE SCALE GENOMIC DNA]</scope>
    <source>
        <strain evidence="9 10">DSM 25186</strain>
    </source>
</reference>
<dbReference type="SUPFAM" id="SSF56112">
    <property type="entry name" value="Protein kinase-like (PK-like)"/>
    <property type="match status" value="1"/>
</dbReference>
<dbReference type="GO" id="GO:0004674">
    <property type="term" value="F:protein serine/threonine kinase activity"/>
    <property type="evidence" value="ECO:0007669"/>
    <property type="project" value="UniProtKB-KW"/>
</dbReference>
<keyword evidence="4 9" id="KW-0418">Kinase</keyword>
<dbReference type="PANTHER" id="PTHR24350">
    <property type="entry name" value="SERINE/THREONINE-PROTEIN KINASE IAL-RELATED"/>
    <property type="match status" value="1"/>
</dbReference>
<evidence type="ECO:0000313" key="10">
    <source>
        <dbReference type="Proteomes" id="UP000198510"/>
    </source>
</evidence>
<dbReference type="Pfam" id="PF00069">
    <property type="entry name" value="Pkinase"/>
    <property type="match status" value="1"/>
</dbReference>
<evidence type="ECO:0000256" key="6">
    <source>
        <dbReference type="SAM" id="MobiDB-lite"/>
    </source>
</evidence>
<keyword evidence="7" id="KW-0812">Transmembrane</keyword>
<dbReference type="AlphaFoldDB" id="A0A1G9DSQ4"/>
<dbReference type="Proteomes" id="UP000198510">
    <property type="component" value="Unassembled WGS sequence"/>
</dbReference>
<evidence type="ECO:0000256" key="3">
    <source>
        <dbReference type="ARBA" id="ARBA00022741"/>
    </source>
</evidence>
<feature type="domain" description="Protein kinase" evidence="8">
    <location>
        <begin position="11"/>
        <end position="269"/>
    </location>
</feature>
<proteinExistence type="predicted"/>
<keyword evidence="7" id="KW-1133">Transmembrane helix</keyword>
<evidence type="ECO:0000256" key="1">
    <source>
        <dbReference type="ARBA" id="ARBA00022527"/>
    </source>
</evidence>
<keyword evidence="3" id="KW-0547">Nucleotide-binding</keyword>
<keyword evidence="10" id="KW-1185">Reference proteome</keyword>
<feature type="compositionally biased region" description="Pro residues" evidence="6">
    <location>
        <begin position="276"/>
        <end position="287"/>
    </location>
</feature>
<feature type="transmembrane region" description="Helical" evidence="7">
    <location>
        <begin position="302"/>
        <end position="324"/>
    </location>
</feature>
<dbReference type="OrthoDB" id="9813021at2"/>
<evidence type="ECO:0000256" key="7">
    <source>
        <dbReference type="SAM" id="Phobius"/>
    </source>
</evidence>
<dbReference type="PROSITE" id="PS50011">
    <property type="entry name" value="PROTEIN_KINASE_DOM"/>
    <property type="match status" value="1"/>
</dbReference>